<evidence type="ECO:0000313" key="7">
    <source>
        <dbReference type="Proteomes" id="UP001596162"/>
    </source>
</evidence>
<reference evidence="7" key="1">
    <citation type="journal article" date="2019" name="Int. J. Syst. Evol. Microbiol.">
        <title>The Global Catalogue of Microorganisms (GCM) 10K type strain sequencing project: providing services to taxonomists for standard genome sequencing and annotation.</title>
        <authorList>
            <consortium name="The Broad Institute Genomics Platform"/>
            <consortium name="The Broad Institute Genome Sequencing Center for Infectious Disease"/>
            <person name="Wu L."/>
            <person name="Ma J."/>
        </authorList>
    </citation>
    <scope>NUCLEOTIDE SEQUENCE [LARGE SCALE GENOMIC DNA]</scope>
    <source>
        <strain evidence="7">JCM 17978</strain>
    </source>
</reference>
<evidence type="ECO:0000256" key="1">
    <source>
        <dbReference type="ARBA" id="ARBA00004196"/>
    </source>
</evidence>
<dbReference type="SUPFAM" id="SSF111369">
    <property type="entry name" value="HlyD-like secretion proteins"/>
    <property type="match status" value="1"/>
</dbReference>
<accession>A0ABW0C3M2</accession>
<dbReference type="EMBL" id="JBHSLA010000001">
    <property type="protein sequence ID" value="MFC5194356.1"/>
    <property type="molecule type" value="Genomic_DNA"/>
</dbReference>
<protein>
    <submittedName>
        <fullName evidence="6">Efflux RND transporter periplasmic adaptor subunit</fullName>
    </submittedName>
</protein>
<feature type="domain" description="Multidrug resistance protein MdtA-like C-terminal permuted SH3" evidence="5">
    <location>
        <begin position="287"/>
        <end position="346"/>
    </location>
</feature>
<dbReference type="NCBIfam" id="TIGR01730">
    <property type="entry name" value="RND_mfp"/>
    <property type="match status" value="1"/>
</dbReference>
<evidence type="ECO:0000259" key="3">
    <source>
        <dbReference type="Pfam" id="PF25917"/>
    </source>
</evidence>
<keyword evidence="7" id="KW-1185">Reference proteome</keyword>
<feature type="domain" description="Multidrug resistance protein MdtA-like barrel-sandwich hybrid" evidence="3">
    <location>
        <begin position="62"/>
        <end position="189"/>
    </location>
</feature>
<evidence type="ECO:0000259" key="5">
    <source>
        <dbReference type="Pfam" id="PF25967"/>
    </source>
</evidence>
<dbReference type="Pfam" id="PF25967">
    <property type="entry name" value="RND-MFP_C"/>
    <property type="match status" value="1"/>
</dbReference>
<dbReference type="InterPro" id="IPR058625">
    <property type="entry name" value="MdtA-like_BSH"/>
</dbReference>
<comment type="similarity">
    <text evidence="2">Belongs to the membrane fusion protein (MFP) (TC 8.A.1) family.</text>
</comment>
<dbReference type="Gene3D" id="1.10.287.470">
    <property type="entry name" value="Helix hairpin bin"/>
    <property type="match status" value="1"/>
</dbReference>
<comment type="caution">
    <text evidence="6">The sequence shown here is derived from an EMBL/GenBank/DDBJ whole genome shotgun (WGS) entry which is preliminary data.</text>
</comment>
<evidence type="ECO:0000256" key="2">
    <source>
        <dbReference type="ARBA" id="ARBA00009477"/>
    </source>
</evidence>
<dbReference type="Gene3D" id="2.40.30.170">
    <property type="match status" value="1"/>
</dbReference>
<dbReference type="InterPro" id="IPR006143">
    <property type="entry name" value="RND_pump_MFP"/>
</dbReference>
<dbReference type="Proteomes" id="UP001596162">
    <property type="component" value="Unassembled WGS sequence"/>
</dbReference>
<dbReference type="Pfam" id="PF25917">
    <property type="entry name" value="BSH_RND"/>
    <property type="match status" value="1"/>
</dbReference>
<dbReference type="PROSITE" id="PS51257">
    <property type="entry name" value="PROKAR_LIPOPROTEIN"/>
    <property type="match status" value="1"/>
</dbReference>
<dbReference type="PANTHER" id="PTHR30158">
    <property type="entry name" value="ACRA/E-RELATED COMPONENT OF DRUG EFFLUX TRANSPORTER"/>
    <property type="match status" value="1"/>
</dbReference>
<proteinExistence type="inferred from homology"/>
<dbReference type="Gene3D" id="2.40.50.100">
    <property type="match status" value="1"/>
</dbReference>
<sequence length="374" mass="40911">MKKNTFKILMPCAIVFALISCGNKEETQQQAQGPAPFQVTEIPQQTVVGYNTYPTSIEGVNNSEVRAKISGYITDVLVDEGQQVKKGQTLFKLETQALSQDAAAAKANVNAAQVEVDKLKPLVEKNIISNVQLETAKAKLQQAKSSYNSIGANIDYANIKSPVDGYVGAIRLRKGTLVSPTSQEPLTTVSDISEVYAYFSLNEREYLNFIQKAEGADVAAKINNLPKVTLILANGSTYEKEGVIETINSQVNSKTGSISFRAVFDNDSRLLTNGNSGKIRLPRTYKDVVVVPKESTYEQQGSYYVYKLGEDDMAVSTQITVLADVENIYVVSEGLQKGDKIVAKGVSKLRGDTKIKPMEVPFDSIAKPIDKVFR</sequence>
<organism evidence="6 7">
    <name type="scientific">Bizionia hallyeonensis</name>
    <dbReference type="NCBI Taxonomy" id="1123757"/>
    <lineage>
        <taxon>Bacteria</taxon>
        <taxon>Pseudomonadati</taxon>
        <taxon>Bacteroidota</taxon>
        <taxon>Flavobacteriia</taxon>
        <taxon>Flavobacteriales</taxon>
        <taxon>Flavobacteriaceae</taxon>
        <taxon>Bizionia</taxon>
    </lineage>
</organism>
<dbReference type="InterPro" id="IPR058627">
    <property type="entry name" value="MdtA-like_C"/>
</dbReference>
<dbReference type="RefSeq" id="WP_376858457.1">
    <property type="nucleotide sequence ID" value="NZ_JBHSLA010000001.1"/>
</dbReference>
<name>A0ABW0C3M2_9FLAO</name>
<dbReference type="InterPro" id="IPR058626">
    <property type="entry name" value="MdtA-like_b-barrel"/>
</dbReference>
<dbReference type="Gene3D" id="2.40.420.20">
    <property type="match status" value="1"/>
</dbReference>
<feature type="domain" description="Multidrug resistance protein MdtA-like beta-barrel" evidence="4">
    <location>
        <begin position="199"/>
        <end position="280"/>
    </location>
</feature>
<evidence type="ECO:0000259" key="4">
    <source>
        <dbReference type="Pfam" id="PF25944"/>
    </source>
</evidence>
<comment type="subcellular location">
    <subcellularLocation>
        <location evidence="1">Cell envelope</location>
    </subcellularLocation>
</comment>
<dbReference type="Pfam" id="PF25944">
    <property type="entry name" value="Beta-barrel_RND"/>
    <property type="match status" value="1"/>
</dbReference>
<evidence type="ECO:0000313" key="6">
    <source>
        <dbReference type="EMBL" id="MFC5194356.1"/>
    </source>
</evidence>
<gene>
    <name evidence="6" type="ORF">ACFPH8_03345</name>
</gene>
<dbReference type="PANTHER" id="PTHR30158:SF23">
    <property type="entry name" value="MULTIDRUG RESISTANCE PROTEIN MEXA"/>
    <property type="match status" value="1"/>
</dbReference>